<dbReference type="InterPro" id="IPR019771">
    <property type="entry name" value="F-actin_capping_bsu_CS"/>
</dbReference>
<reference evidence="4" key="2">
    <citation type="submission" date="2022-01" db="EMBL/GenBank/DDBJ databases">
        <authorList>
            <person name="Yamashiro T."/>
            <person name="Shiraishi A."/>
            <person name="Satake H."/>
            <person name="Nakayama K."/>
        </authorList>
    </citation>
    <scope>NUCLEOTIDE SEQUENCE</scope>
</reference>
<evidence type="ECO:0000313" key="4">
    <source>
        <dbReference type="EMBL" id="GJS84534.1"/>
    </source>
</evidence>
<comment type="caution">
    <text evidence="4">The sequence shown here is derived from an EMBL/GenBank/DDBJ whole genome shotgun (WGS) entry which is preliminary data.</text>
</comment>
<organism evidence="4 5">
    <name type="scientific">Tanacetum coccineum</name>
    <dbReference type="NCBI Taxonomy" id="301880"/>
    <lineage>
        <taxon>Eukaryota</taxon>
        <taxon>Viridiplantae</taxon>
        <taxon>Streptophyta</taxon>
        <taxon>Embryophyta</taxon>
        <taxon>Tracheophyta</taxon>
        <taxon>Spermatophyta</taxon>
        <taxon>Magnoliopsida</taxon>
        <taxon>eudicotyledons</taxon>
        <taxon>Gunneridae</taxon>
        <taxon>Pentapetalae</taxon>
        <taxon>asterids</taxon>
        <taxon>campanulids</taxon>
        <taxon>Asterales</taxon>
        <taxon>Asteraceae</taxon>
        <taxon>Asteroideae</taxon>
        <taxon>Anthemideae</taxon>
        <taxon>Anthemidinae</taxon>
        <taxon>Tanacetum</taxon>
    </lineage>
</organism>
<comment type="similarity">
    <text evidence="2">Belongs to the F-actin-capping protein beta subunit family.</text>
</comment>
<gene>
    <name evidence="4" type="ORF">Tco_0751075</name>
</gene>
<feature type="chain" id="PRO_5046697966" description="F-actin-capping protein subunit beta" evidence="3">
    <location>
        <begin position="21"/>
        <end position="149"/>
    </location>
</feature>
<dbReference type="Gene3D" id="1.20.58.570">
    <property type="match status" value="1"/>
</dbReference>
<name>A0ABQ4Z320_9ASTR</name>
<feature type="signal peptide" evidence="3">
    <location>
        <begin position="1"/>
        <end position="20"/>
    </location>
</feature>
<keyword evidence="3" id="KW-0732">Signal</keyword>
<accession>A0ABQ4Z320</accession>
<dbReference type="InterPro" id="IPR037282">
    <property type="entry name" value="CapZ_alpha/beta"/>
</dbReference>
<proteinExistence type="inferred from homology"/>
<dbReference type="Proteomes" id="UP001151760">
    <property type="component" value="Unassembled WGS sequence"/>
</dbReference>
<dbReference type="PROSITE" id="PS00231">
    <property type="entry name" value="F_ACTIN_CAPPING_BETA"/>
    <property type="match status" value="1"/>
</dbReference>
<comment type="subunit">
    <text evidence="2">Heterodimer of an alpha and a beta subunit.</text>
</comment>
<dbReference type="PANTHER" id="PTHR10619:SF0">
    <property type="entry name" value="F-ACTIN-CAPPING PROTEIN SUBUNIT BETA ISOFORMS 1 AND 2"/>
    <property type="match status" value="1"/>
</dbReference>
<dbReference type="InterPro" id="IPR001698">
    <property type="entry name" value="CAPZB"/>
</dbReference>
<sequence length="149" mass="17315">MLHQALLCAFILACVIKNDGNFEICKKNIGFVLLPHWQRKMVKVFRIEHIVEVDIFVIAVFLLVQYAFCRNQICSSEVLSHTACNCLPWMHPSVEPVLCDEDSGKEFILCEYNRDADSYRSPWSNKFHPHLEDGMYPLLVNVIYDCQSF</sequence>
<evidence type="ECO:0000256" key="2">
    <source>
        <dbReference type="RuleBase" id="RU365078"/>
    </source>
</evidence>
<keyword evidence="1 2" id="KW-0117">Actin capping</keyword>
<comment type="function">
    <text evidence="2">F-actin-capping proteins bind in a Ca(2+)-independent manner to the fast growing ends of actin filaments (barbed end) thereby blocking the exchange of subunits at these ends. Unlike other capping proteins (such as gelsolin and severin), these proteins do not sever actin filaments.</text>
</comment>
<keyword evidence="2" id="KW-0009">Actin-binding</keyword>
<comment type="subcellular location">
    <subcellularLocation>
        <location evidence="2">Cytoplasm</location>
        <location evidence="2">Cytoskeleton</location>
    </subcellularLocation>
</comment>
<dbReference type="InterPro" id="IPR043175">
    <property type="entry name" value="CAPZB_N"/>
</dbReference>
<dbReference type="Pfam" id="PF01115">
    <property type="entry name" value="F_actin_cap_B"/>
    <property type="match status" value="1"/>
</dbReference>
<dbReference type="PANTHER" id="PTHR10619">
    <property type="entry name" value="F-ACTIN-CAPPING PROTEIN SUBUNIT BETA"/>
    <property type="match status" value="1"/>
</dbReference>
<reference evidence="4" key="1">
    <citation type="journal article" date="2022" name="Int. J. Mol. Sci.">
        <title>Draft Genome of Tanacetum Coccineum: Genomic Comparison of Closely Related Tanacetum-Family Plants.</title>
        <authorList>
            <person name="Yamashiro T."/>
            <person name="Shiraishi A."/>
            <person name="Nakayama K."/>
            <person name="Satake H."/>
        </authorList>
    </citation>
    <scope>NUCLEOTIDE SEQUENCE</scope>
</reference>
<evidence type="ECO:0000256" key="1">
    <source>
        <dbReference type="ARBA" id="ARBA00022467"/>
    </source>
</evidence>
<dbReference type="EMBL" id="BQNB010010981">
    <property type="protein sequence ID" value="GJS84534.1"/>
    <property type="molecule type" value="Genomic_DNA"/>
</dbReference>
<protein>
    <recommendedName>
        <fullName evidence="2">F-actin-capping protein subunit beta</fullName>
    </recommendedName>
</protein>
<keyword evidence="5" id="KW-1185">Reference proteome</keyword>
<dbReference type="SUPFAM" id="SSF90096">
    <property type="entry name" value="Subunits of heterodimeric actin filament capping protein Capz"/>
    <property type="match status" value="1"/>
</dbReference>
<evidence type="ECO:0000313" key="5">
    <source>
        <dbReference type="Proteomes" id="UP001151760"/>
    </source>
</evidence>
<keyword evidence="2" id="KW-0206">Cytoskeleton</keyword>
<evidence type="ECO:0000256" key="3">
    <source>
        <dbReference type="SAM" id="SignalP"/>
    </source>
</evidence>
<keyword evidence="2" id="KW-0963">Cytoplasm</keyword>